<feature type="signal peptide" evidence="1">
    <location>
        <begin position="1"/>
        <end position="23"/>
    </location>
</feature>
<dbReference type="Pfam" id="PF13004">
    <property type="entry name" value="BACON"/>
    <property type="match status" value="2"/>
</dbReference>
<proteinExistence type="predicted"/>
<accession>A0A9D1KHX6</accession>
<dbReference type="EMBL" id="DVLC01000113">
    <property type="protein sequence ID" value="HIT47407.1"/>
    <property type="molecule type" value="Genomic_DNA"/>
</dbReference>
<evidence type="ECO:0000259" key="2">
    <source>
        <dbReference type="Pfam" id="PF13004"/>
    </source>
</evidence>
<evidence type="ECO:0000256" key="1">
    <source>
        <dbReference type="SAM" id="SignalP"/>
    </source>
</evidence>
<dbReference type="CDD" id="cd14948">
    <property type="entry name" value="BACON"/>
    <property type="match status" value="1"/>
</dbReference>
<feature type="domain" description="BACON" evidence="2">
    <location>
        <begin position="63"/>
        <end position="117"/>
    </location>
</feature>
<organism evidence="3 4">
    <name type="scientific">Candidatus Cryptobacteroides merdipullorum</name>
    <dbReference type="NCBI Taxonomy" id="2840771"/>
    <lineage>
        <taxon>Bacteria</taxon>
        <taxon>Pseudomonadati</taxon>
        <taxon>Bacteroidota</taxon>
        <taxon>Bacteroidia</taxon>
        <taxon>Bacteroidales</taxon>
        <taxon>Candidatus Cryptobacteroides</taxon>
    </lineage>
</organism>
<sequence length="635" mass="68278">MRNHLFYSLLGLSALLLASACQKQELQPDPVLKLNVSVVTVGQDGGPRSVVYQVENPVEGTEVSASTAESWIQDLTVNPSESSITFNVEANTGSEREGVVTVSYSGAEDVTFTVKQAVYVAPVLELETENVPVPARGGSRTVSYELQNAVADAHVTASLADAECDWITDLTVDETASTISFKVAENTDYNSDRTAVINVEYPGVETEPAITVTQEAAVDPANLAFAVTTTVNGPTISFSVDPKDYDGYWYYVLAESSALEEYTVENMIASTVSQLNEMVQYYVIYGYTEEFVLSMLVPSGKLVLAGDFDRETEYVFIPFQYSADGNAGEHVEVYATTGSEVSPSDNQLTISAGNVKPTSADINISGTTDEAYLYMVASSDYTAGVSDDDIISDMLQEYSLEGSVYLGAGATATSFNLAPDMDFTVYAFGYAGGEATTGLFTYDFSTPEVEMGTAELNMNYKFFDGEASVAAAEAVNPDLADMLESNLANGADAFMLITAESDSDEIYWNLFNYPQEIYSQDDALRMEIFTYSSEMQNSTSGLFLVNYADEPDMFLAGIAVDENGNPGQLFKSDPIAASTEDVSDPGELIEYLLAPATMSTKSGAAPAFGTPAELNAKVGKVSALNAKELKLTEMR</sequence>
<feature type="domain" description="BACON" evidence="2">
    <location>
        <begin position="165"/>
        <end position="215"/>
    </location>
</feature>
<evidence type="ECO:0000313" key="4">
    <source>
        <dbReference type="Proteomes" id="UP000886881"/>
    </source>
</evidence>
<protein>
    <recommendedName>
        <fullName evidence="2">BACON domain-containing protein</fullName>
    </recommendedName>
</protein>
<reference evidence="3" key="2">
    <citation type="journal article" date="2021" name="PeerJ">
        <title>Extensive microbial diversity within the chicken gut microbiome revealed by metagenomics and culture.</title>
        <authorList>
            <person name="Gilroy R."/>
            <person name="Ravi A."/>
            <person name="Getino M."/>
            <person name="Pursley I."/>
            <person name="Horton D.L."/>
            <person name="Alikhan N.F."/>
            <person name="Baker D."/>
            <person name="Gharbi K."/>
            <person name="Hall N."/>
            <person name="Watson M."/>
            <person name="Adriaenssens E.M."/>
            <person name="Foster-Nyarko E."/>
            <person name="Jarju S."/>
            <person name="Secka A."/>
            <person name="Antonio M."/>
            <person name="Oren A."/>
            <person name="Chaudhuri R.R."/>
            <person name="La Ragione R."/>
            <person name="Hildebrand F."/>
            <person name="Pallen M.J."/>
        </authorList>
    </citation>
    <scope>NUCLEOTIDE SEQUENCE</scope>
    <source>
        <strain evidence="3">ChiHecec2B26-709</strain>
    </source>
</reference>
<dbReference type="Gene3D" id="2.60.40.10">
    <property type="entry name" value="Immunoglobulins"/>
    <property type="match status" value="2"/>
</dbReference>
<dbReference type="InterPro" id="IPR024361">
    <property type="entry name" value="BACON"/>
</dbReference>
<reference evidence="3" key="1">
    <citation type="submission" date="2020-10" db="EMBL/GenBank/DDBJ databases">
        <authorList>
            <person name="Gilroy R."/>
        </authorList>
    </citation>
    <scope>NUCLEOTIDE SEQUENCE</scope>
    <source>
        <strain evidence="3">ChiHecec2B26-709</strain>
    </source>
</reference>
<dbReference type="AlphaFoldDB" id="A0A9D1KHX6"/>
<name>A0A9D1KHX6_9BACT</name>
<comment type="caution">
    <text evidence="3">The sequence shown here is derived from an EMBL/GenBank/DDBJ whole genome shotgun (WGS) entry which is preliminary data.</text>
</comment>
<keyword evidence="1" id="KW-0732">Signal</keyword>
<dbReference type="InterPro" id="IPR013783">
    <property type="entry name" value="Ig-like_fold"/>
</dbReference>
<dbReference type="PROSITE" id="PS51257">
    <property type="entry name" value="PROKAR_LIPOPROTEIN"/>
    <property type="match status" value="1"/>
</dbReference>
<evidence type="ECO:0000313" key="3">
    <source>
        <dbReference type="EMBL" id="HIT47407.1"/>
    </source>
</evidence>
<feature type="chain" id="PRO_5039622287" description="BACON domain-containing protein" evidence="1">
    <location>
        <begin position="24"/>
        <end position="635"/>
    </location>
</feature>
<gene>
    <name evidence="3" type="ORF">IAC35_06080</name>
</gene>
<dbReference type="Proteomes" id="UP000886881">
    <property type="component" value="Unassembled WGS sequence"/>
</dbReference>